<dbReference type="InterPro" id="IPR013087">
    <property type="entry name" value="Znf_C2H2_type"/>
</dbReference>
<feature type="domain" description="C2H2-type" evidence="9">
    <location>
        <begin position="301"/>
        <end position="329"/>
    </location>
</feature>
<evidence type="ECO:0000313" key="12">
    <source>
        <dbReference type="RefSeq" id="XP_026724532.1"/>
    </source>
</evidence>
<dbReference type="GO" id="GO:0008270">
    <property type="term" value="F:zinc ion binding"/>
    <property type="evidence" value="ECO:0007669"/>
    <property type="project" value="UniProtKB-UniRule"/>
</dbReference>
<feature type="domain" description="C2H2-type" evidence="9">
    <location>
        <begin position="520"/>
        <end position="543"/>
    </location>
</feature>
<feature type="domain" description="C2H2-type" evidence="9">
    <location>
        <begin position="436"/>
        <end position="463"/>
    </location>
</feature>
<dbReference type="Pfam" id="PF00096">
    <property type="entry name" value="zf-C2H2"/>
    <property type="match status" value="5"/>
</dbReference>
<feature type="domain" description="C2H2-type" evidence="9">
    <location>
        <begin position="464"/>
        <end position="491"/>
    </location>
</feature>
<dbReference type="Gene3D" id="3.30.160.60">
    <property type="entry name" value="Classic Zinc Finger"/>
    <property type="match status" value="8"/>
</dbReference>
<reference evidence="12" key="1">
    <citation type="submission" date="2025-08" db="UniProtKB">
        <authorList>
            <consortium name="RefSeq"/>
        </authorList>
    </citation>
    <scope>IDENTIFICATION</scope>
</reference>
<feature type="domain" description="C2H2-type" evidence="9">
    <location>
        <begin position="191"/>
        <end position="218"/>
    </location>
</feature>
<dbReference type="Pfam" id="PF07776">
    <property type="entry name" value="zf-AD"/>
    <property type="match status" value="1"/>
</dbReference>
<evidence type="ECO:0000256" key="8">
    <source>
        <dbReference type="PROSITE-ProRule" id="PRU01263"/>
    </source>
</evidence>
<dbReference type="SUPFAM" id="SSF57667">
    <property type="entry name" value="beta-beta-alpha zinc fingers"/>
    <property type="match status" value="5"/>
</dbReference>
<evidence type="ECO:0000256" key="6">
    <source>
        <dbReference type="ARBA" id="ARBA00023242"/>
    </source>
</evidence>
<evidence type="ECO:0000256" key="2">
    <source>
        <dbReference type="ARBA" id="ARBA00022723"/>
    </source>
</evidence>
<keyword evidence="2 8" id="KW-0479">Metal-binding</keyword>
<keyword evidence="11" id="KW-1185">Reference proteome</keyword>
<dbReference type="GO" id="GO:0005634">
    <property type="term" value="C:nucleus"/>
    <property type="evidence" value="ECO:0007669"/>
    <property type="project" value="UniProtKB-SubCell"/>
</dbReference>
<dbReference type="KEGG" id="tnl:113491652"/>
<feature type="binding site" evidence="8">
    <location>
        <position position="48"/>
    </location>
    <ligand>
        <name>Zn(2+)</name>
        <dbReference type="ChEBI" id="CHEBI:29105"/>
    </ligand>
</feature>
<dbReference type="GO" id="GO:0000981">
    <property type="term" value="F:DNA-binding transcription factor activity, RNA polymerase II-specific"/>
    <property type="evidence" value="ECO:0007669"/>
    <property type="project" value="TreeGrafter"/>
</dbReference>
<dbReference type="Pfam" id="PF12874">
    <property type="entry name" value="zf-met"/>
    <property type="match status" value="1"/>
</dbReference>
<feature type="domain" description="C2H2-type" evidence="9">
    <location>
        <begin position="394"/>
        <end position="422"/>
    </location>
</feature>
<evidence type="ECO:0000256" key="7">
    <source>
        <dbReference type="PROSITE-ProRule" id="PRU00042"/>
    </source>
</evidence>
<feature type="binding site" evidence="8">
    <location>
        <position position="7"/>
    </location>
    <ligand>
        <name>Zn(2+)</name>
        <dbReference type="ChEBI" id="CHEBI:29105"/>
    </ligand>
</feature>
<evidence type="ECO:0000256" key="1">
    <source>
        <dbReference type="ARBA" id="ARBA00004123"/>
    </source>
</evidence>
<keyword evidence="5 8" id="KW-0862">Zinc</keyword>
<organism evidence="11 12">
    <name type="scientific">Trichoplusia ni</name>
    <name type="common">Cabbage looper</name>
    <dbReference type="NCBI Taxonomy" id="7111"/>
    <lineage>
        <taxon>Eukaryota</taxon>
        <taxon>Metazoa</taxon>
        <taxon>Ecdysozoa</taxon>
        <taxon>Arthropoda</taxon>
        <taxon>Hexapoda</taxon>
        <taxon>Insecta</taxon>
        <taxon>Pterygota</taxon>
        <taxon>Neoptera</taxon>
        <taxon>Endopterygota</taxon>
        <taxon>Lepidoptera</taxon>
        <taxon>Glossata</taxon>
        <taxon>Ditrysia</taxon>
        <taxon>Noctuoidea</taxon>
        <taxon>Noctuidae</taxon>
        <taxon>Plusiinae</taxon>
        <taxon>Trichoplusia</taxon>
    </lineage>
</organism>
<dbReference type="FunFam" id="3.30.160.60:FF:002343">
    <property type="entry name" value="Zinc finger protein 33A"/>
    <property type="match status" value="1"/>
</dbReference>
<protein>
    <submittedName>
        <fullName evidence="12">Zinc finger protein 2-like isoform X1</fullName>
    </submittedName>
</protein>
<dbReference type="InParanoid" id="A0A7E5V8B6"/>
<dbReference type="PROSITE" id="PS00028">
    <property type="entry name" value="ZINC_FINGER_C2H2_1"/>
    <property type="match status" value="10"/>
</dbReference>
<feature type="binding site" evidence="8">
    <location>
        <position position="10"/>
    </location>
    <ligand>
        <name>Zn(2+)</name>
        <dbReference type="ChEBI" id="CHEBI:29105"/>
    </ligand>
</feature>
<evidence type="ECO:0000256" key="4">
    <source>
        <dbReference type="ARBA" id="ARBA00022771"/>
    </source>
</evidence>
<keyword evidence="3" id="KW-0677">Repeat</keyword>
<gene>
    <name evidence="12" type="primary">LOC113491652</name>
</gene>
<evidence type="ECO:0000256" key="3">
    <source>
        <dbReference type="ARBA" id="ARBA00022737"/>
    </source>
</evidence>
<dbReference type="PANTHER" id="PTHR24394:SF29">
    <property type="entry name" value="MYONEURIN"/>
    <property type="match status" value="1"/>
</dbReference>
<dbReference type="SMART" id="SM00355">
    <property type="entry name" value="ZnF_C2H2"/>
    <property type="match status" value="12"/>
</dbReference>
<dbReference type="PROSITE" id="PS51915">
    <property type="entry name" value="ZAD"/>
    <property type="match status" value="1"/>
</dbReference>
<comment type="subcellular location">
    <subcellularLocation>
        <location evidence="1">Nucleus</location>
    </subcellularLocation>
</comment>
<dbReference type="InterPro" id="IPR036236">
    <property type="entry name" value="Znf_C2H2_sf"/>
</dbReference>
<feature type="domain" description="C2H2-type" evidence="9">
    <location>
        <begin position="274"/>
        <end position="302"/>
    </location>
</feature>
<dbReference type="OrthoDB" id="427030at2759"/>
<dbReference type="InterPro" id="IPR012934">
    <property type="entry name" value="Znf_AD"/>
</dbReference>
<sequence>MERLLACRVCLATDVNLYDMYKYKLKNMYECISGLCITSTDTYPQYLCSYCCALVIKCVNFRDRCQKGYELLKYAEINGQSINQLKSLSSSNPLPYTATAPEVTDLTEQVKTEPDVKQEPDLSDEEPLSNKVKKKFNYEENEFDDGNDFSGAPDDNELGGNEFEVIILTKEEQHQEILARKESYNYLHSYYKCDLCYKGFIQDVTYRNHMRRHDPSNGPSQCDICHTRWPDARSLKSHTTASHERKYICKICNHITKSSFRAKEHLKWHSGYKFVCKLCGMTFAKSTSHLTHLRTRHPSDVNCDVCGESFLGEVGLNMHKKKSHRGYEQLNLKLHLKCVTCGVQFKCVEALKKHVGDFENGVCDRNISSCYQCGENIKNQELLKDHIKTHEVAVRCEECNRNFAHERSFAVHYQRVHLGYNLKPKSGKERPRKSAWVCEICGKKCMSNATLIYHQRAHTGEKPFQCSECPKKFSVFQRLQIHLRTHTGERPFKCSSCPKAFKHKAALNRHDRVHSGVKPYQCGHCAKTFSQSNSMKLHVRTVHLKMPAPYRGRRNKTE</sequence>
<feature type="binding site" evidence="8">
    <location>
        <position position="51"/>
    </location>
    <ligand>
        <name>Zn(2+)</name>
        <dbReference type="ChEBI" id="CHEBI:29105"/>
    </ligand>
</feature>
<dbReference type="Proteomes" id="UP000322000">
    <property type="component" value="Chromosome 3"/>
</dbReference>
<feature type="domain" description="ZAD" evidence="10">
    <location>
        <begin position="5"/>
        <end position="75"/>
    </location>
</feature>
<dbReference type="FunFam" id="3.30.160.60:FF:000358">
    <property type="entry name" value="zinc finger protein 24"/>
    <property type="match status" value="1"/>
</dbReference>
<dbReference type="RefSeq" id="XP_026724532.1">
    <property type="nucleotide sequence ID" value="XM_026868731.1"/>
</dbReference>
<dbReference type="PROSITE" id="PS50157">
    <property type="entry name" value="ZINC_FINGER_C2H2_2"/>
    <property type="match status" value="8"/>
</dbReference>
<keyword evidence="4 7" id="KW-0863">Zinc-finger</keyword>
<evidence type="ECO:0000259" key="9">
    <source>
        <dbReference type="PROSITE" id="PS50157"/>
    </source>
</evidence>
<dbReference type="PANTHER" id="PTHR24394">
    <property type="entry name" value="ZINC FINGER PROTEIN"/>
    <property type="match status" value="1"/>
</dbReference>
<dbReference type="SMART" id="SM00868">
    <property type="entry name" value="zf-AD"/>
    <property type="match status" value="1"/>
</dbReference>
<feature type="domain" description="C2H2-type" evidence="9">
    <location>
        <begin position="492"/>
        <end position="519"/>
    </location>
</feature>
<evidence type="ECO:0000256" key="5">
    <source>
        <dbReference type="ARBA" id="ARBA00022833"/>
    </source>
</evidence>
<evidence type="ECO:0000259" key="10">
    <source>
        <dbReference type="PROSITE" id="PS51915"/>
    </source>
</evidence>
<proteinExistence type="predicted"/>
<keyword evidence="6" id="KW-0539">Nucleus</keyword>
<dbReference type="SUPFAM" id="SSF57716">
    <property type="entry name" value="Glucocorticoid receptor-like (DNA-binding domain)"/>
    <property type="match status" value="1"/>
</dbReference>
<name>A0A7E5V8B6_TRINI</name>
<dbReference type="GeneID" id="113491652"/>
<dbReference type="AlphaFoldDB" id="A0A7E5V8B6"/>
<accession>A0A7E5V8B6</accession>
<evidence type="ECO:0000313" key="11">
    <source>
        <dbReference type="Proteomes" id="UP000322000"/>
    </source>
</evidence>
<dbReference type="FunFam" id="3.30.160.60:FF:000630">
    <property type="entry name" value="Zinc finger protein 180"/>
    <property type="match status" value="1"/>
</dbReference>